<dbReference type="OrthoDB" id="547419at2"/>
<protein>
    <recommendedName>
        <fullName evidence="3">Sulfotransferase domain protein</fullName>
    </recommendedName>
</protein>
<evidence type="ECO:0008006" key="3">
    <source>
        <dbReference type="Google" id="ProtNLM"/>
    </source>
</evidence>
<dbReference type="EMBL" id="FWFK01000005">
    <property type="protein sequence ID" value="SLN56848.1"/>
    <property type="molecule type" value="Genomic_DNA"/>
</dbReference>
<dbReference type="RefSeq" id="WP_085792533.1">
    <property type="nucleotide sequence ID" value="NZ_FWFK01000005.1"/>
</dbReference>
<proteinExistence type="predicted"/>
<organism evidence="1 2">
    <name type="scientific">Roseivivax jejudonensis</name>
    <dbReference type="NCBI Taxonomy" id="1529041"/>
    <lineage>
        <taxon>Bacteria</taxon>
        <taxon>Pseudomonadati</taxon>
        <taxon>Pseudomonadota</taxon>
        <taxon>Alphaproteobacteria</taxon>
        <taxon>Rhodobacterales</taxon>
        <taxon>Roseobacteraceae</taxon>
        <taxon>Roseivivax</taxon>
    </lineage>
</organism>
<keyword evidence="2" id="KW-1185">Reference proteome</keyword>
<evidence type="ECO:0000313" key="1">
    <source>
        <dbReference type="EMBL" id="SLN56848.1"/>
    </source>
</evidence>
<dbReference type="Proteomes" id="UP000193570">
    <property type="component" value="Unassembled WGS sequence"/>
</dbReference>
<dbReference type="InterPro" id="IPR027417">
    <property type="entry name" value="P-loop_NTPase"/>
</dbReference>
<dbReference type="AlphaFoldDB" id="A0A1X6ZP13"/>
<accession>A0A1X6ZP13</accession>
<gene>
    <name evidence="1" type="ORF">ROJ8625_02840</name>
</gene>
<dbReference type="SUPFAM" id="SSF52540">
    <property type="entry name" value="P-loop containing nucleoside triphosphate hydrolases"/>
    <property type="match status" value="1"/>
</dbReference>
<evidence type="ECO:0000313" key="2">
    <source>
        <dbReference type="Proteomes" id="UP000193570"/>
    </source>
</evidence>
<name>A0A1X6ZP13_9RHOB</name>
<reference evidence="1 2" key="1">
    <citation type="submission" date="2017-03" db="EMBL/GenBank/DDBJ databases">
        <authorList>
            <person name="Afonso C.L."/>
            <person name="Miller P.J."/>
            <person name="Scott M.A."/>
            <person name="Spackman E."/>
            <person name="Goraichik I."/>
            <person name="Dimitrov K.M."/>
            <person name="Suarez D.L."/>
            <person name="Swayne D.E."/>
        </authorList>
    </citation>
    <scope>NUCLEOTIDE SEQUENCE [LARGE SCALE GENOMIC DNA]</scope>
    <source>
        <strain evidence="1 2">CECT 8625</strain>
    </source>
</reference>
<sequence length="273" mass="30927">MTRRIVLHIGSPKCGSTYLQRVMLKNASVLTEHGVRYPDPGDGHPGNAGALPEVSRAEIDGWFADGVETVVLSHEDLFSKARTAQRLMKIAGKTGTEVQVIAFLRPFSDFLFGDYSQFMKQHFPRYLASRNPYDGRSFRDLIVRRVDKLNAARFLTNWQRIAGDAPIRVAGHREIKPVVEELIGALPLDWSVERHETNPSLRMEDCDRIAAALRRPHVPNSVIEQMYHAAFFKVDRPDSGRNAARRAVIEEMFAEENAQILEAFGYDNRLKPD</sequence>